<dbReference type="HOGENOM" id="CLU_1787984_0_0_1"/>
<evidence type="ECO:0000313" key="1">
    <source>
        <dbReference type="EMBL" id="EGN94006.1"/>
    </source>
</evidence>
<name>F8QCZ1_SERL3</name>
<keyword evidence="2" id="KW-1185">Reference proteome</keyword>
<protein>
    <submittedName>
        <fullName evidence="1">Uncharacterized protein</fullName>
    </submittedName>
</protein>
<accession>F8QCZ1</accession>
<sequence>MQDPVYLVASQRLLEWQSGFGSTAITMVEHFFESDPAYTTYHTCQEFASEILTDFAYLYEEIGDDPSVGALAMSAAAVERAFTMWAERKVSWDLPVVQSQVGSVARKVKPVRELNRATGKTTGSHAAFSDTNWGEATRYYATDKL</sequence>
<dbReference type="OrthoDB" id="2677435at2759"/>
<reference evidence="2" key="1">
    <citation type="journal article" date="2011" name="Science">
        <title>The plant cell wall-decomposing machinery underlies the functional diversity of forest fungi.</title>
        <authorList>
            <person name="Eastwood D.C."/>
            <person name="Floudas D."/>
            <person name="Binder M."/>
            <person name="Majcherczyk A."/>
            <person name="Schneider P."/>
            <person name="Aerts A."/>
            <person name="Asiegbu F.O."/>
            <person name="Baker S.E."/>
            <person name="Barry K."/>
            <person name="Bendiksby M."/>
            <person name="Blumentritt M."/>
            <person name="Coutinho P.M."/>
            <person name="Cullen D."/>
            <person name="de Vries R.P."/>
            <person name="Gathman A."/>
            <person name="Goodell B."/>
            <person name="Henrissat B."/>
            <person name="Ihrmark K."/>
            <person name="Kauserud H."/>
            <person name="Kohler A."/>
            <person name="LaButti K."/>
            <person name="Lapidus A."/>
            <person name="Lavin J.L."/>
            <person name="Lee Y.-H."/>
            <person name="Lindquist E."/>
            <person name="Lilly W."/>
            <person name="Lucas S."/>
            <person name="Morin E."/>
            <person name="Murat C."/>
            <person name="Oguiza J.A."/>
            <person name="Park J."/>
            <person name="Pisabarro A.G."/>
            <person name="Riley R."/>
            <person name="Rosling A."/>
            <person name="Salamov A."/>
            <person name="Schmidt O."/>
            <person name="Schmutz J."/>
            <person name="Skrede I."/>
            <person name="Stenlid J."/>
            <person name="Wiebenga A."/>
            <person name="Xie X."/>
            <person name="Kuees U."/>
            <person name="Hibbett D.S."/>
            <person name="Hoffmeister D."/>
            <person name="Hoegberg N."/>
            <person name="Martin F."/>
            <person name="Grigoriev I.V."/>
            <person name="Watkinson S.C."/>
        </authorList>
    </citation>
    <scope>NUCLEOTIDE SEQUENCE [LARGE SCALE GENOMIC DNA]</scope>
    <source>
        <strain evidence="2">strain S7.3</strain>
    </source>
</reference>
<dbReference type="Proteomes" id="UP000008063">
    <property type="component" value="Unassembled WGS sequence"/>
</dbReference>
<dbReference type="AlphaFoldDB" id="F8QCZ1"/>
<gene>
    <name evidence="1" type="ORF">SERLA73DRAFT_163344</name>
</gene>
<dbReference type="EMBL" id="GL945490">
    <property type="protein sequence ID" value="EGN94006.1"/>
    <property type="molecule type" value="Genomic_DNA"/>
</dbReference>
<organism evidence="2">
    <name type="scientific">Serpula lacrymans var. lacrymans (strain S7.3)</name>
    <name type="common">Dry rot fungus</name>
    <dbReference type="NCBI Taxonomy" id="936435"/>
    <lineage>
        <taxon>Eukaryota</taxon>
        <taxon>Fungi</taxon>
        <taxon>Dikarya</taxon>
        <taxon>Basidiomycota</taxon>
        <taxon>Agaricomycotina</taxon>
        <taxon>Agaricomycetes</taxon>
        <taxon>Agaricomycetidae</taxon>
        <taxon>Boletales</taxon>
        <taxon>Coniophorineae</taxon>
        <taxon>Serpulaceae</taxon>
        <taxon>Serpula</taxon>
    </lineage>
</organism>
<proteinExistence type="predicted"/>
<evidence type="ECO:0000313" key="2">
    <source>
        <dbReference type="Proteomes" id="UP000008063"/>
    </source>
</evidence>
<dbReference type="InParanoid" id="F8QCZ1"/>